<sequence>MATRKCIRFHSTLVVNRYGRIKPQSLTYSCMEINQLAKFFITKSRAGFVFVSKTTSDLFNNLGFYIWVCCDKPDKPTEACTDGIPPSSKEINCSVSQKFVINLSLFPLLHHNVC</sequence>
<keyword evidence="2" id="KW-1185">Reference proteome</keyword>
<protein>
    <submittedName>
        <fullName evidence="1">Uncharacterized protein</fullName>
    </submittedName>
</protein>
<dbReference type="EMBL" id="CM039437">
    <property type="protein sequence ID" value="KAI4305559.1"/>
    <property type="molecule type" value="Genomic_DNA"/>
</dbReference>
<evidence type="ECO:0000313" key="2">
    <source>
        <dbReference type="Proteomes" id="UP000828941"/>
    </source>
</evidence>
<name>A0ACB9L7L4_BAUVA</name>
<evidence type="ECO:0000313" key="1">
    <source>
        <dbReference type="EMBL" id="KAI4305559.1"/>
    </source>
</evidence>
<gene>
    <name evidence="1" type="ORF">L6164_028920</name>
</gene>
<dbReference type="Proteomes" id="UP000828941">
    <property type="component" value="Chromosome 12"/>
</dbReference>
<organism evidence="1 2">
    <name type="scientific">Bauhinia variegata</name>
    <name type="common">Purple orchid tree</name>
    <name type="synonym">Phanera variegata</name>
    <dbReference type="NCBI Taxonomy" id="167791"/>
    <lineage>
        <taxon>Eukaryota</taxon>
        <taxon>Viridiplantae</taxon>
        <taxon>Streptophyta</taxon>
        <taxon>Embryophyta</taxon>
        <taxon>Tracheophyta</taxon>
        <taxon>Spermatophyta</taxon>
        <taxon>Magnoliopsida</taxon>
        <taxon>eudicotyledons</taxon>
        <taxon>Gunneridae</taxon>
        <taxon>Pentapetalae</taxon>
        <taxon>rosids</taxon>
        <taxon>fabids</taxon>
        <taxon>Fabales</taxon>
        <taxon>Fabaceae</taxon>
        <taxon>Cercidoideae</taxon>
        <taxon>Cercideae</taxon>
        <taxon>Bauhiniinae</taxon>
        <taxon>Bauhinia</taxon>
    </lineage>
</organism>
<accession>A0ACB9L7L4</accession>
<comment type="caution">
    <text evidence="1">The sequence shown here is derived from an EMBL/GenBank/DDBJ whole genome shotgun (WGS) entry which is preliminary data.</text>
</comment>
<proteinExistence type="predicted"/>
<reference evidence="1 2" key="1">
    <citation type="journal article" date="2022" name="DNA Res.">
        <title>Chromosomal-level genome assembly of the orchid tree Bauhinia variegata (Leguminosae; Cercidoideae) supports the allotetraploid origin hypothesis of Bauhinia.</title>
        <authorList>
            <person name="Zhong Y."/>
            <person name="Chen Y."/>
            <person name="Zheng D."/>
            <person name="Pang J."/>
            <person name="Liu Y."/>
            <person name="Luo S."/>
            <person name="Meng S."/>
            <person name="Qian L."/>
            <person name="Wei D."/>
            <person name="Dai S."/>
            <person name="Zhou R."/>
        </authorList>
    </citation>
    <scope>NUCLEOTIDE SEQUENCE [LARGE SCALE GENOMIC DNA]</scope>
    <source>
        <strain evidence="1">BV-YZ2020</strain>
    </source>
</reference>